<dbReference type="InterPro" id="IPR050105">
    <property type="entry name" value="MoCo_biosynth_MoaA/MoaC"/>
</dbReference>
<keyword evidence="3 12" id="KW-0949">S-adenosyl-L-methionine</keyword>
<evidence type="ECO:0000256" key="8">
    <source>
        <dbReference type="ARBA" id="ARBA00023134"/>
    </source>
</evidence>
<dbReference type="GO" id="GO:0046872">
    <property type="term" value="F:metal ion binding"/>
    <property type="evidence" value="ECO:0007669"/>
    <property type="project" value="UniProtKB-KW"/>
</dbReference>
<feature type="binding site" evidence="12">
    <location>
        <position position="197"/>
    </location>
    <ligand>
        <name>S-adenosyl-L-methionine</name>
        <dbReference type="ChEBI" id="CHEBI:59789"/>
    </ligand>
</feature>
<dbReference type="InterPro" id="IPR058240">
    <property type="entry name" value="rSAM_sf"/>
</dbReference>
<keyword evidence="8 12" id="KW-0342">GTP-binding</keyword>
<evidence type="ECO:0000256" key="11">
    <source>
        <dbReference type="ARBA" id="ARBA00048697"/>
    </source>
</evidence>
<dbReference type="GO" id="GO:0061799">
    <property type="term" value="F:cyclic pyranopterin monophosphate synthase activity"/>
    <property type="evidence" value="ECO:0007669"/>
    <property type="project" value="TreeGrafter"/>
</dbReference>
<keyword evidence="14" id="KW-1185">Reference proteome</keyword>
<dbReference type="InterPro" id="IPR007197">
    <property type="entry name" value="rSAM"/>
</dbReference>
<feature type="binding site" evidence="12">
    <location>
        <position position="102"/>
    </location>
    <ligand>
        <name>GTP</name>
        <dbReference type="ChEBI" id="CHEBI:37565"/>
    </ligand>
</feature>
<dbReference type="SMART" id="SM00729">
    <property type="entry name" value="Elp3"/>
    <property type="match status" value="1"/>
</dbReference>
<keyword evidence="7 12" id="KW-0411">Iron-sulfur</keyword>
<dbReference type="InterPro" id="IPR000385">
    <property type="entry name" value="MoaA_NifB_PqqE_Fe-S-bd_CS"/>
</dbReference>
<gene>
    <name evidence="12" type="primary">moaA</name>
    <name evidence="13" type="ORF">DN745_11370</name>
</gene>
<comment type="subunit">
    <text evidence="12">Monomer and homodimer.</text>
</comment>
<feature type="binding site" evidence="12">
    <location>
        <position position="35"/>
    </location>
    <ligand>
        <name>[4Fe-4S] cluster</name>
        <dbReference type="ChEBI" id="CHEBI:49883"/>
        <label>1</label>
        <note>4Fe-4S-S-AdoMet</note>
    </ligand>
</feature>
<reference evidence="13 14" key="1">
    <citation type="submission" date="2018-06" db="EMBL/GenBank/DDBJ databases">
        <title>Lujinxingia sediminis gen. nov. sp. nov., a new facultative anaerobic member of the class Deltaproteobacteria, and proposal of Lujinxingaceae fam. nov.</title>
        <authorList>
            <person name="Guo L.-Y."/>
            <person name="Li C.-M."/>
            <person name="Wang S."/>
            <person name="Du Z.-J."/>
        </authorList>
    </citation>
    <scope>NUCLEOTIDE SEQUENCE [LARGE SCALE GENOMIC DNA]</scope>
    <source>
        <strain evidence="13 14">FA350</strain>
    </source>
</reference>
<feature type="binding site" evidence="12">
    <location>
        <position position="285"/>
    </location>
    <ligand>
        <name>[4Fe-4S] cluster</name>
        <dbReference type="ChEBI" id="CHEBI:49883"/>
        <label>2</label>
        <note>4Fe-4S-substrate</note>
    </ligand>
</feature>
<feature type="binding site" evidence="12">
    <location>
        <position position="302"/>
    </location>
    <ligand>
        <name>[4Fe-4S] cluster</name>
        <dbReference type="ChEBI" id="CHEBI:49883"/>
        <label>2</label>
        <note>4Fe-4S-substrate</note>
    </ligand>
</feature>
<dbReference type="EC" id="4.1.99.22" evidence="1 12"/>
<dbReference type="InterPro" id="IPR010505">
    <property type="entry name" value="MoaA_twitch"/>
</dbReference>
<accession>A0A2Z4FMC3</accession>
<evidence type="ECO:0000256" key="2">
    <source>
        <dbReference type="ARBA" id="ARBA00022485"/>
    </source>
</evidence>
<comment type="similarity">
    <text evidence="12">Belongs to the radical SAM superfamily. MoaA family.</text>
</comment>
<dbReference type="Pfam" id="PF04055">
    <property type="entry name" value="Radical_SAM"/>
    <property type="match status" value="1"/>
</dbReference>
<dbReference type="AlphaFoldDB" id="A0A2Z4FMC3"/>
<comment type="pathway">
    <text evidence="12">Cofactor biosynthesis; molybdopterin biosynthesis.</text>
</comment>
<organism evidence="13 14">
    <name type="scientific">Bradymonas sediminis</name>
    <dbReference type="NCBI Taxonomy" id="1548548"/>
    <lineage>
        <taxon>Bacteria</taxon>
        <taxon>Deltaproteobacteria</taxon>
        <taxon>Bradymonadales</taxon>
        <taxon>Bradymonadaceae</taxon>
        <taxon>Bradymonas</taxon>
    </lineage>
</organism>
<dbReference type="InterPro" id="IPR040064">
    <property type="entry name" value="MoaA-like"/>
</dbReference>
<feature type="binding site" evidence="12">
    <location>
        <position position="71"/>
    </location>
    <ligand>
        <name>GTP</name>
        <dbReference type="ChEBI" id="CHEBI:37565"/>
    </ligand>
</feature>
<dbReference type="Gene3D" id="3.20.20.70">
    <property type="entry name" value="Aldolase class I"/>
    <property type="match status" value="1"/>
</dbReference>
<dbReference type="SFLD" id="SFLDG01383">
    <property type="entry name" value="cyclic_pyranopterin_phosphate"/>
    <property type="match status" value="1"/>
</dbReference>
<dbReference type="PANTHER" id="PTHR22960:SF0">
    <property type="entry name" value="MOLYBDENUM COFACTOR BIOSYNTHESIS PROTEIN 1"/>
    <property type="match status" value="1"/>
</dbReference>
<evidence type="ECO:0000313" key="13">
    <source>
        <dbReference type="EMBL" id="AWV89906.1"/>
    </source>
</evidence>
<feature type="binding site" evidence="12">
    <location>
        <position position="163"/>
    </location>
    <ligand>
        <name>GTP</name>
        <dbReference type="ChEBI" id="CHEBI:37565"/>
    </ligand>
</feature>
<evidence type="ECO:0000256" key="6">
    <source>
        <dbReference type="ARBA" id="ARBA00023004"/>
    </source>
</evidence>
<evidence type="ECO:0000256" key="10">
    <source>
        <dbReference type="ARBA" id="ARBA00023239"/>
    </source>
</evidence>
<name>A0A2Z4FMC3_9DELT</name>
<dbReference type="PROSITE" id="PS01305">
    <property type="entry name" value="MOAA_NIFB_PQQE"/>
    <property type="match status" value="1"/>
</dbReference>
<feature type="binding site" evidence="12">
    <location>
        <position position="126"/>
    </location>
    <ligand>
        <name>S-adenosyl-L-methionine</name>
        <dbReference type="ChEBI" id="CHEBI:59789"/>
    </ligand>
</feature>
<keyword evidence="4 12" id="KW-0479">Metal-binding</keyword>
<dbReference type="SFLD" id="SFLDG01386">
    <property type="entry name" value="main_SPASM_domain-containing"/>
    <property type="match status" value="1"/>
</dbReference>
<feature type="binding site" evidence="12">
    <location>
        <position position="288"/>
    </location>
    <ligand>
        <name>[4Fe-4S] cluster</name>
        <dbReference type="ChEBI" id="CHEBI:49883"/>
        <label>2</label>
        <note>4Fe-4S-substrate</note>
    </ligand>
</feature>
<dbReference type="CDD" id="cd01335">
    <property type="entry name" value="Radical_SAM"/>
    <property type="match status" value="1"/>
</dbReference>
<evidence type="ECO:0000256" key="12">
    <source>
        <dbReference type="HAMAP-Rule" id="MF_01225"/>
    </source>
</evidence>
<comment type="cofactor">
    <cofactor evidence="12">
        <name>[4Fe-4S] cluster</name>
        <dbReference type="ChEBI" id="CHEBI:49883"/>
    </cofactor>
    <text evidence="12">Binds 2 [4Fe-4S] clusters. Binds 1 [4Fe-4S] cluster coordinated with 3 cysteines and an exchangeable S-adenosyl-L-methionine and 1 [4Fe-4S] cluster coordinated with 3 cysteines and the GTP-derived substrate.</text>
</comment>
<dbReference type="GO" id="GO:0061798">
    <property type="term" value="F:GTP 3',8'-cyclase activity"/>
    <property type="evidence" value="ECO:0007669"/>
    <property type="project" value="UniProtKB-UniRule"/>
</dbReference>
<dbReference type="RefSeq" id="WP_111334932.1">
    <property type="nucleotide sequence ID" value="NZ_CP030032.1"/>
</dbReference>
<dbReference type="GO" id="GO:0005525">
    <property type="term" value="F:GTP binding"/>
    <property type="evidence" value="ECO:0007669"/>
    <property type="project" value="UniProtKB-UniRule"/>
</dbReference>
<dbReference type="GO" id="GO:0051539">
    <property type="term" value="F:4 iron, 4 sulfur cluster binding"/>
    <property type="evidence" value="ECO:0007669"/>
    <property type="project" value="UniProtKB-UniRule"/>
</dbReference>
<evidence type="ECO:0000256" key="9">
    <source>
        <dbReference type="ARBA" id="ARBA00023150"/>
    </source>
</evidence>
<dbReference type="SFLD" id="SFLDG01067">
    <property type="entry name" value="SPASM/twitch_domain_containing"/>
    <property type="match status" value="1"/>
</dbReference>
<dbReference type="PROSITE" id="PS51918">
    <property type="entry name" value="RADICAL_SAM"/>
    <property type="match status" value="1"/>
</dbReference>
<dbReference type="SUPFAM" id="SSF102114">
    <property type="entry name" value="Radical SAM enzymes"/>
    <property type="match status" value="1"/>
</dbReference>
<protein>
    <recommendedName>
        <fullName evidence="1 12">GTP 3',8-cyclase</fullName>
        <ecNumber evidence="1 12">4.1.99.22</ecNumber>
    </recommendedName>
    <alternativeName>
        <fullName evidence="12">Molybdenum cofactor biosynthesis protein A</fullName>
    </alternativeName>
</protein>
<evidence type="ECO:0000256" key="5">
    <source>
        <dbReference type="ARBA" id="ARBA00022741"/>
    </source>
</evidence>
<evidence type="ECO:0000256" key="4">
    <source>
        <dbReference type="ARBA" id="ARBA00022723"/>
    </source>
</evidence>
<evidence type="ECO:0000256" key="7">
    <source>
        <dbReference type="ARBA" id="ARBA00023014"/>
    </source>
</evidence>
<dbReference type="EMBL" id="CP030032">
    <property type="protein sequence ID" value="AWV89906.1"/>
    <property type="molecule type" value="Genomic_DNA"/>
</dbReference>
<dbReference type="KEGG" id="bsed:DN745_11370"/>
<dbReference type="PANTHER" id="PTHR22960">
    <property type="entry name" value="MOLYBDOPTERIN COFACTOR SYNTHESIS PROTEIN A"/>
    <property type="match status" value="1"/>
</dbReference>
<keyword evidence="6 12" id="KW-0408">Iron</keyword>
<feature type="binding site" evidence="12">
    <location>
        <position position="75"/>
    </location>
    <ligand>
        <name>S-adenosyl-L-methionine</name>
        <dbReference type="ChEBI" id="CHEBI:59789"/>
    </ligand>
</feature>
<dbReference type="Pfam" id="PF06463">
    <property type="entry name" value="Mob_synth_C"/>
    <property type="match status" value="1"/>
</dbReference>
<feature type="binding site" evidence="12">
    <location>
        <position position="21"/>
    </location>
    <ligand>
        <name>GTP</name>
        <dbReference type="ChEBI" id="CHEBI:37565"/>
    </ligand>
</feature>
<dbReference type="Proteomes" id="UP000249799">
    <property type="component" value="Chromosome"/>
</dbReference>
<dbReference type="SFLD" id="SFLDS00029">
    <property type="entry name" value="Radical_SAM"/>
    <property type="match status" value="1"/>
</dbReference>
<dbReference type="InterPro" id="IPR006638">
    <property type="entry name" value="Elp3/MiaA/NifB-like_rSAM"/>
</dbReference>
<dbReference type="GO" id="GO:1904047">
    <property type="term" value="F:S-adenosyl-L-methionine binding"/>
    <property type="evidence" value="ECO:0007669"/>
    <property type="project" value="UniProtKB-UniRule"/>
</dbReference>
<dbReference type="CDD" id="cd21117">
    <property type="entry name" value="Twitch_MoaA"/>
    <property type="match status" value="1"/>
</dbReference>
<dbReference type="InterPro" id="IPR013483">
    <property type="entry name" value="MoaA"/>
</dbReference>
<dbReference type="GO" id="GO:0006777">
    <property type="term" value="P:Mo-molybdopterin cofactor biosynthetic process"/>
    <property type="evidence" value="ECO:0007669"/>
    <property type="project" value="UniProtKB-UniRule"/>
</dbReference>
<evidence type="ECO:0000256" key="3">
    <source>
        <dbReference type="ARBA" id="ARBA00022691"/>
    </source>
</evidence>
<keyword evidence="9 12" id="KW-0501">Molybdenum cofactor biosynthesis</keyword>
<dbReference type="InterPro" id="IPR013785">
    <property type="entry name" value="Aldolase_TIM"/>
</dbReference>
<feature type="binding site" evidence="12">
    <location>
        <position position="28"/>
    </location>
    <ligand>
        <name>[4Fe-4S] cluster</name>
        <dbReference type="ChEBI" id="CHEBI:49883"/>
        <label>1</label>
        <note>4Fe-4S-S-AdoMet</note>
    </ligand>
</feature>
<proteinExistence type="inferred from homology"/>
<keyword evidence="10 12" id="KW-0456">Lyase</keyword>
<comment type="function">
    <text evidence="12">Catalyzes the cyclization of GTP to (8S)-3',8-cyclo-7,8-dihydroguanosine 5'-triphosphate.</text>
</comment>
<dbReference type="OrthoDB" id="9763993at2"/>
<dbReference type="HAMAP" id="MF_01225_B">
    <property type="entry name" value="MoaA_B"/>
    <property type="match status" value="1"/>
</dbReference>
<keyword evidence="2 12" id="KW-0004">4Fe-4S</keyword>
<comment type="catalytic activity">
    <reaction evidence="11 12">
        <text>GTP + AH2 + S-adenosyl-L-methionine = (8S)-3',8-cyclo-7,8-dihydroguanosine 5'-triphosphate + 5'-deoxyadenosine + L-methionine + A + H(+)</text>
        <dbReference type="Rhea" id="RHEA:49576"/>
        <dbReference type="ChEBI" id="CHEBI:13193"/>
        <dbReference type="ChEBI" id="CHEBI:15378"/>
        <dbReference type="ChEBI" id="CHEBI:17319"/>
        <dbReference type="ChEBI" id="CHEBI:17499"/>
        <dbReference type="ChEBI" id="CHEBI:37565"/>
        <dbReference type="ChEBI" id="CHEBI:57844"/>
        <dbReference type="ChEBI" id="CHEBI:59789"/>
        <dbReference type="ChEBI" id="CHEBI:131766"/>
        <dbReference type="EC" id="4.1.99.22"/>
    </reaction>
</comment>
<feature type="binding site" evidence="12">
    <location>
        <begin position="290"/>
        <end position="292"/>
    </location>
    <ligand>
        <name>GTP</name>
        <dbReference type="ChEBI" id="CHEBI:37565"/>
    </ligand>
</feature>
<dbReference type="UniPathway" id="UPA00344"/>
<keyword evidence="5 12" id="KW-0547">Nucleotide-binding</keyword>
<sequence>MTQPTFPDFKDRYGRKVTYLRVSITERCNFRCVYCMPAEGIGQIASKEYLSYDEIAELVEIFAAQGVTSVRITGGEPLVRADVPDLVAKLRAIDGIERIAMTTNGFLLDRYAQALKDAGLDSLNISLDTLDPERFKRITRVGDLDRVLQGIDAAQKAGFKSVKLNAVIVAGFNEDEMLDLVRFATERAMIMRFIEFMPIGDTVWANDLIGSDGAPQLPPGAGRSNLGYCVPAKTMRAEIAKHYRLEVDPKRYGTGPARYWRLHGPDTPPEGQAFGIIAAVTECFCDLCNRVRLTASGGLRACLADDDEINLRAPLRTHSDPVLRRAEIEERVHEALFGKKERHAFDIEGGSVTTKNMTSIGG</sequence>
<evidence type="ECO:0000256" key="1">
    <source>
        <dbReference type="ARBA" id="ARBA00012167"/>
    </source>
</evidence>
<feature type="binding site" evidence="12">
    <location>
        <position position="34"/>
    </location>
    <ligand>
        <name>S-adenosyl-L-methionine</name>
        <dbReference type="ChEBI" id="CHEBI:59789"/>
    </ligand>
</feature>
<feature type="binding site" evidence="12">
    <location>
        <position position="32"/>
    </location>
    <ligand>
        <name>[4Fe-4S] cluster</name>
        <dbReference type="ChEBI" id="CHEBI:49883"/>
        <label>1</label>
        <note>4Fe-4S-S-AdoMet</note>
    </ligand>
</feature>
<evidence type="ECO:0000313" key="14">
    <source>
        <dbReference type="Proteomes" id="UP000249799"/>
    </source>
</evidence>